<dbReference type="Gene3D" id="3.20.20.10">
    <property type="entry name" value="Alanine racemase"/>
    <property type="match status" value="1"/>
</dbReference>
<evidence type="ECO:0000256" key="4">
    <source>
        <dbReference type="ARBA" id="ARBA00023239"/>
    </source>
</evidence>
<evidence type="ECO:0000313" key="7">
    <source>
        <dbReference type="Proteomes" id="UP000631114"/>
    </source>
</evidence>
<evidence type="ECO:0000259" key="5">
    <source>
        <dbReference type="Pfam" id="PF02784"/>
    </source>
</evidence>
<feature type="domain" description="Orn/DAP/Arg decarboxylase 2 N-terminal" evidence="5">
    <location>
        <begin position="27"/>
        <end position="141"/>
    </location>
</feature>
<dbReference type="SUPFAM" id="SSF51419">
    <property type="entry name" value="PLP-binding barrel"/>
    <property type="match status" value="1"/>
</dbReference>
<organism evidence="6 7">
    <name type="scientific">Coptis chinensis</name>
    <dbReference type="NCBI Taxonomy" id="261450"/>
    <lineage>
        <taxon>Eukaryota</taxon>
        <taxon>Viridiplantae</taxon>
        <taxon>Streptophyta</taxon>
        <taxon>Embryophyta</taxon>
        <taxon>Tracheophyta</taxon>
        <taxon>Spermatophyta</taxon>
        <taxon>Magnoliopsida</taxon>
        <taxon>Ranunculales</taxon>
        <taxon>Ranunculaceae</taxon>
        <taxon>Coptidoideae</taxon>
        <taxon>Coptis</taxon>
    </lineage>
</organism>
<dbReference type="GO" id="GO:0033387">
    <property type="term" value="P:putrescine biosynthetic process from arginine, via ornithine"/>
    <property type="evidence" value="ECO:0007669"/>
    <property type="project" value="TreeGrafter"/>
</dbReference>
<dbReference type="AlphaFoldDB" id="A0A835I1D5"/>
<comment type="caution">
    <text evidence="6">The sequence shown here is derived from an EMBL/GenBank/DDBJ whole genome shotgun (WGS) entry which is preliminary data.</text>
</comment>
<gene>
    <name evidence="6" type="ORF">IFM89_008567</name>
</gene>
<dbReference type="PANTHER" id="PTHR11482:SF6">
    <property type="entry name" value="ORNITHINE DECARBOXYLASE 1-RELATED"/>
    <property type="match status" value="1"/>
</dbReference>
<comment type="similarity">
    <text evidence="2">Belongs to the Orn/Lys/Arg decarboxylase class-II family.</text>
</comment>
<dbReference type="GO" id="GO:0005737">
    <property type="term" value="C:cytoplasm"/>
    <property type="evidence" value="ECO:0007669"/>
    <property type="project" value="TreeGrafter"/>
</dbReference>
<proteinExistence type="inferred from homology"/>
<keyword evidence="3" id="KW-0663">Pyridoxal phosphate</keyword>
<dbReference type="InterPro" id="IPR022644">
    <property type="entry name" value="De-COase2_N"/>
</dbReference>
<dbReference type="GO" id="GO:0004586">
    <property type="term" value="F:ornithine decarboxylase activity"/>
    <property type="evidence" value="ECO:0007669"/>
    <property type="project" value="TreeGrafter"/>
</dbReference>
<dbReference type="Pfam" id="PF02784">
    <property type="entry name" value="Orn_Arg_deC_N"/>
    <property type="match status" value="1"/>
</dbReference>
<keyword evidence="4" id="KW-0456">Lyase</keyword>
<dbReference type="OrthoDB" id="5034579at2759"/>
<name>A0A835I1D5_9MAGN</name>
<evidence type="ECO:0000313" key="6">
    <source>
        <dbReference type="EMBL" id="KAF9608282.1"/>
    </source>
</evidence>
<evidence type="ECO:0000256" key="2">
    <source>
        <dbReference type="ARBA" id="ARBA00008872"/>
    </source>
</evidence>
<dbReference type="InterPro" id="IPR002433">
    <property type="entry name" value="Orn_de-COase"/>
</dbReference>
<accession>A0A835I1D5</accession>
<comment type="cofactor">
    <cofactor evidence="1">
        <name>pyridoxal 5'-phosphate</name>
        <dbReference type="ChEBI" id="CHEBI:597326"/>
    </cofactor>
</comment>
<evidence type="ECO:0000256" key="3">
    <source>
        <dbReference type="ARBA" id="ARBA00022898"/>
    </source>
</evidence>
<keyword evidence="7" id="KW-1185">Reference proteome</keyword>
<dbReference type="InterPro" id="IPR029066">
    <property type="entry name" value="PLP-binding_barrel"/>
</dbReference>
<dbReference type="EMBL" id="JADFTS010000004">
    <property type="protein sequence ID" value="KAF9608282.1"/>
    <property type="molecule type" value="Genomic_DNA"/>
</dbReference>
<protein>
    <recommendedName>
        <fullName evidence="5">Orn/DAP/Arg decarboxylase 2 N-terminal domain-containing protein</fullName>
    </recommendedName>
</protein>
<dbReference type="Proteomes" id="UP000631114">
    <property type="component" value="Unassembled WGS sequence"/>
</dbReference>
<reference evidence="6 7" key="1">
    <citation type="submission" date="2020-10" db="EMBL/GenBank/DDBJ databases">
        <title>The Coptis chinensis genome and diversification of protoberbering-type alkaloids.</title>
        <authorList>
            <person name="Wang B."/>
            <person name="Shu S."/>
            <person name="Song C."/>
            <person name="Liu Y."/>
        </authorList>
    </citation>
    <scope>NUCLEOTIDE SEQUENCE [LARGE SCALE GENOMIC DNA]</scope>
    <source>
        <strain evidence="6">HL-2020</strain>
        <tissue evidence="6">Leaf</tissue>
    </source>
</reference>
<evidence type="ECO:0000256" key="1">
    <source>
        <dbReference type="ARBA" id="ARBA00001933"/>
    </source>
</evidence>
<sequence length="186" mass="20420">MQTPCKVRLISGMQLSVGQPHHLRLNEEVEKIRKWHPKCSLLIRLKAPDDGGARCPLGPKYGALPEEVTPLLQAAHAARLVVSGVFFHVGSGATHSRAYRGAIAAAKTVFDTATRLGMPHMHILNIGGGFWIGMVSDSDPYRRNNSSRRRQLLCSQVDLTPTNIATLRCAAEVPTNDRRVLKKAIL</sequence>
<dbReference type="PANTHER" id="PTHR11482">
    <property type="entry name" value="ARGININE/DIAMINOPIMELATE/ORNITHINE DECARBOXYLASE"/>
    <property type="match status" value="1"/>
</dbReference>